<dbReference type="GO" id="GO:0046872">
    <property type="term" value="F:metal ion binding"/>
    <property type="evidence" value="ECO:0007669"/>
    <property type="project" value="UniProtKB-KW"/>
</dbReference>
<dbReference type="FunFam" id="3.40.50.12160:FF:000003">
    <property type="entry name" value="CDK5 regulatory subunit-associated protein 1"/>
    <property type="match status" value="1"/>
</dbReference>
<dbReference type="SUPFAM" id="SSF102114">
    <property type="entry name" value="Radical SAM enzymes"/>
    <property type="match status" value="1"/>
</dbReference>
<dbReference type="HAMAP" id="MF_01864">
    <property type="entry name" value="tRNA_metthiotr_MiaB"/>
    <property type="match status" value="1"/>
</dbReference>
<dbReference type="EMBL" id="JADIMG010000049">
    <property type="protein sequence ID" value="MBO8459637.1"/>
    <property type="molecule type" value="Genomic_DNA"/>
</dbReference>
<evidence type="ECO:0000256" key="12">
    <source>
        <dbReference type="ARBA" id="ARBA00081141"/>
    </source>
</evidence>
<comment type="cofactor">
    <cofactor evidence="13">
        <name>[4Fe-4S] cluster</name>
        <dbReference type="ChEBI" id="CHEBI:49883"/>
    </cofactor>
    <text evidence="13">Binds 2 [4Fe-4S] clusters. One cluster is coordinated with 3 cysteines and an exchangeable S-adenosyl-L-methionine.</text>
</comment>
<evidence type="ECO:0000259" key="14">
    <source>
        <dbReference type="PROSITE" id="PS50926"/>
    </source>
</evidence>
<accession>A0A9D9HSY3</accession>
<evidence type="ECO:0000313" key="17">
    <source>
        <dbReference type="EMBL" id="MBO8459637.1"/>
    </source>
</evidence>
<dbReference type="GO" id="GO:0035597">
    <property type="term" value="F:tRNA-2-methylthio-N(6)-dimethylallyladenosine(37) synthase activity"/>
    <property type="evidence" value="ECO:0007669"/>
    <property type="project" value="UniProtKB-EC"/>
</dbReference>
<feature type="binding site" evidence="13">
    <location>
        <position position="159"/>
    </location>
    <ligand>
        <name>[4Fe-4S] cluster</name>
        <dbReference type="ChEBI" id="CHEBI:49883"/>
        <label>2</label>
        <note>4Fe-4S-S-AdoMet</note>
    </ligand>
</feature>
<proteinExistence type="inferred from homology"/>
<dbReference type="InterPro" id="IPR005839">
    <property type="entry name" value="Methylthiotransferase"/>
</dbReference>
<name>A0A9D9HSY3_9BACT</name>
<keyword evidence="13" id="KW-0819">tRNA processing</keyword>
<evidence type="ECO:0000259" key="16">
    <source>
        <dbReference type="PROSITE" id="PS51918"/>
    </source>
</evidence>
<dbReference type="Gene3D" id="3.80.30.20">
    <property type="entry name" value="tm_1862 like domain"/>
    <property type="match status" value="1"/>
</dbReference>
<evidence type="ECO:0000256" key="5">
    <source>
        <dbReference type="ARBA" id="ARBA00022691"/>
    </source>
</evidence>
<dbReference type="EC" id="2.8.4.3" evidence="9 13"/>
<comment type="similarity">
    <text evidence="13">Belongs to the methylthiotransferase family. MiaB subfamily.</text>
</comment>
<dbReference type="AlphaFoldDB" id="A0A9D9HSY3"/>
<evidence type="ECO:0000256" key="10">
    <source>
        <dbReference type="ARBA" id="ARBA00068570"/>
    </source>
</evidence>
<dbReference type="SFLD" id="SFLDS00029">
    <property type="entry name" value="Radical_SAM"/>
    <property type="match status" value="1"/>
</dbReference>
<dbReference type="SFLD" id="SFLDG01061">
    <property type="entry name" value="methylthiotransferase"/>
    <property type="match status" value="1"/>
</dbReference>
<dbReference type="Pfam" id="PF01938">
    <property type="entry name" value="TRAM"/>
    <property type="match status" value="1"/>
</dbReference>
<evidence type="ECO:0000256" key="7">
    <source>
        <dbReference type="ARBA" id="ARBA00023004"/>
    </source>
</evidence>
<keyword evidence="5 13" id="KW-0949">S-adenosyl-L-methionine</keyword>
<dbReference type="InterPro" id="IPR006638">
    <property type="entry name" value="Elp3/MiaA/NifB-like_rSAM"/>
</dbReference>
<dbReference type="InterPro" id="IPR013848">
    <property type="entry name" value="Methylthiotransferase_N"/>
</dbReference>
<evidence type="ECO:0000256" key="8">
    <source>
        <dbReference type="ARBA" id="ARBA00023014"/>
    </source>
</evidence>
<comment type="subunit">
    <text evidence="13">Monomer.</text>
</comment>
<dbReference type="InterPro" id="IPR023404">
    <property type="entry name" value="rSAM_horseshoe"/>
</dbReference>
<dbReference type="CDD" id="cd01335">
    <property type="entry name" value="Radical_SAM"/>
    <property type="match status" value="1"/>
</dbReference>
<dbReference type="SFLD" id="SFLDF00273">
    <property type="entry name" value="(dimethylallyl)adenosine_tRNA"/>
    <property type="match status" value="1"/>
</dbReference>
<evidence type="ECO:0000256" key="13">
    <source>
        <dbReference type="HAMAP-Rule" id="MF_01864"/>
    </source>
</evidence>
<evidence type="ECO:0000256" key="4">
    <source>
        <dbReference type="ARBA" id="ARBA00022679"/>
    </source>
</evidence>
<keyword evidence="2 13" id="KW-0004">4Fe-4S</keyword>
<keyword evidence="8 13" id="KW-0411">Iron-sulfur</keyword>
<keyword evidence="6 13" id="KW-0479">Metal-binding</keyword>
<comment type="catalytic activity">
    <reaction evidence="13">
        <text>N(6)-dimethylallyladenosine(37) in tRNA + (sulfur carrier)-SH + AH2 + 2 S-adenosyl-L-methionine = 2-methylsulfanyl-N(6)-dimethylallyladenosine(37) in tRNA + (sulfur carrier)-H + 5'-deoxyadenosine + L-methionine + A + S-adenosyl-L-homocysteine + 2 H(+)</text>
        <dbReference type="Rhea" id="RHEA:37067"/>
        <dbReference type="Rhea" id="RHEA-COMP:10375"/>
        <dbReference type="Rhea" id="RHEA-COMP:10376"/>
        <dbReference type="Rhea" id="RHEA-COMP:14737"/>
        <dbReference type="Rhea" id="RHEA-COMP:14739"/>
        <dbReference type="ChEBI" id="CHEBI:13193"/>
        <dbReference type="ChEBI" id="CHEBI:15378"/>
        <dbReference type="ChEBI" id="CHEBI:17319"/>
        <dbReference type="ChEBI" id="CHEBI:17499"/>
        <dbReference type="ChEBI" id="CHEBI:29917"/>
        <dbReference type="ChEBI" id="CHEBI:57844"/>
        <dbReference type="ChEBI" id="CHEBI:57856"/>
        <dbReference type="ChEBI" id="CHEBI:59789"/>
        <dbReference type="ChEBI" id="CHEBI:64428"/>
        <dbReference type="ChEBI" id="CHEBI:74415"/>
        <dbReference type="ChEBI" id="CHEBI:74417"/>
        <dbReference type="EC" id="2.8.4.3"/>
    </reaction>
</comment>
<reference evidence="17" key="1">
    <citation type="submission" date="2020-10" db="EMBL/GenBank/DDBJ databases">
        <authorList>
            <person name="Gilroy R."/>
        </authorList>
    </citation>
    <scope>NUCLEOTIDE SEQUENCE</scope>
    <source>
        <strain evidence="17">G3-3990</strain>
    </source>
</reference>
<feature type="domain" description="MTTase N-terminal" evidence="15">
    <location>
        <begin position="6"/>
        <end position="122"/>
    </location>
</feature>
<evidence type="ECO:0000256" key="9">
    <source>
        <dbReference type="ARBA" id="ARBA00033765"/>
    </source>
</evidence>
<evidence type="ECO:0000313" key="18">
    <source>
        <dbReference type="Proteomes" id="UP000823641"/>
    </source>
</evidence>
<feature type="binding site" evidence="13">
    <location>
        <position position="86"/>
    </location>
    <ligand>
        <name>[4Fe-4S] cluster</name>
        <dbReference type="ChEBI" id="CHEBI:49883"/>
        <label>1</label>
    </ligand>
</feature>
<keyword evidence="7 13" id="KW-0408">Iron</keyword>
<dbReference type="PROSITE" id="PS50926">
    <property type="entry name" value="TRAM"/>
    <property type="match status" value="1"/>
</dbReference>
<dbReference type="NCBIfam" id="TIGR01574">
    <property type="entry name" value="miaB-methiolase"/>
    <property type="match status" value="1"/>
</dbReference>
<dbReference type="Gene3D" id="3.40.50.12160">
    <property type="entry name" value="Methylthiotransferase, N-terminal domain"/>
    <property type="match status" value="1"/>
</dbReference>
<dbReference type="InterPro" id="IPR007197">
    <property type="entry name" value="rSAM"/>
</dbReference>
<feature type="binding site" evidence="13">
    <location>
        <position position="15"/>
    </location>
    <ligand>
        <name>[4Fe-4S] cluster</name>
        <dbReference type="ChEBI" id="CHEBI:49883"/>
        <label>1</label>
    </ligand>
</feature>
<evidence type="ECO:0000256" key="2">
    <source>
        <dbReference type="ARBA" id="ARBA00022485"/>
    </source>
</evidence>
<dbReference type="InterPro" id="IPR020612">
    <property type="entry name" value="Methylthiotransferase_CS"/>
</dbReference>
<feature type="binding site" evidence="13">
    <location>
        <position position="51"/>
    </location>
    <ligand>
        <name>[4Fe-4S] cluster</name>
        <dbReference type="ChEBI" id="CHEBI:49883"/>
        <label>1</label>
    </ligand>
</feature>
<evidence type="ECO:0000256" key="1">
    <source>
        <dbReference type="ARBA" id="ARBA00003234"/>
    </source>
</evidence>
<comment type="caution">
    <text evidence="17">The sequence shown here is derived from an EMBL/GenBank/DDBJ whole genome shotgun (WGS) entry which is preliminary data.</text>
</comment>
<keyword evidence="4 13" id="KW-0808">Transferase</keyword>
<dbReference type="PANTHER" id="PTHR43020:SF2">
    <property type="entry name" value="MITOCHONDRIAL TRNA METHYLTHIOTRANSFERASE CDK5RAP1"/>
    <property type="match status" value="1"/>
</dbReference>
<dbReference type="GO" id="GO:0005829">
    <property type="term" value="C:cytosol"/>
    <property type="evidence" value="ECO:0007669"/>
    <property type="project" value="TreeGrafter"/>
</dbReference>
<dbReference type="SMART" id="SM00729">
    <property type="entry name" value="Elp3"/>
    <property type="match status" value="1"/>
</dbReference>
<dbReference type="SFLD" id="SFLDG01082">
    <property type="entry name" value="B12-binding_domain_containing"/>
    <property type="match status" value="1"/>
</dbReference>
<sequence>MKMEEKKLYIETYGCQMNVADSEVVASIMQMDGFELIEKPEDADCIIVNTCSVRDNAEQKVIQRLVYFNALRKKKKGHFSLGVIGCMAERVQDDLIKKYGVDFVAGPDAYLDIPNLVGSVEQGQKAINVQLSTTETYKDVLPARIGKNISGFISIMRGCNNFCSYCIVPYTRGRERSREPQSILAELADLRERGFKEVTLLGQNVNSYRYSEGENVIEFPDLLALVAEAAPDMRIRFTTSHPKDMSDRTLEVIAAHKNLCRFIHLPVQSGSNKILKLMNRKYTREWYLDRIAAIRRILPDASIGTDVFCGFHDETEEDHQQTLSLMREAAFDMAFMFKYSERPGTYAAKHLPDTVSEETKIRRLNEIIALQNELSAVSNHNDIGKRFEILVEGFSKRSKEELFGRTSQNKVVIIPRAGRHIGELVQVEITEASAATLKGIVVEDGCKKFA</sequence>
<dbReference type="PROSITE" id="PS51918">
    <property type="entry name" value="RADICAL_SAM"/>
    <property type="match status" value="1"/>
</dbReference>
<dbReference type="InterPro" id="IPR038135">
    <property type="entry name" value="Methylthiotransferase_N_sf"/>
</dbReference>
<dbReference type="SFLD" id="SFLDF00413">
    <property type="entry name" value="CDK5RAP1"/>
    <property type="match status" value="1"/>
</dbReference>
<feature type="binding site" evidence="13">
    <location>
        <position position="166"/>
    </location>
    <ligand>
        <name>[4Fe-4S] cluster</name>
        <dbReference type="ChEBI" id="CHEBI:49883"/>
        <label>2</label>
        <note>4Fe-4S-S-AdoMet</note>
    </ligand>
</feature>
<dbReference type="InterPro" id="IPR002792">
    <property type="entry name" value="TRAM_dom"/>
</dbReference>
<dbReference type="NCBIfam" id="TIGR00089">
    <property type="entry name" value="MiaB/RimO family radical SAM methylthiotransferase"/>
    <property type="match status" value="1"/>
</dbReference>
<evidence type="ECO:0000256" key="6">
    <source>
        <dbReference type="ARBA" id="ARBA00022723"/>
    </source>
</evidence>
<protein>
    <recommendedName>
        <fullName evidence="10 13">tRNA-2-methylthio-N(6)-dimethylallyladenosine synthase</fullName>
        <ecNumber evidence="9 13">2.8.4.3</ecNumber>
    </recommendedName>
    <alternativeName>
        <fullName evidence="12 13">(Dimethylallyl)adenosine tRNA methylthiotransferase MiaB</fullName>
    </alternativeName>
    <alternativeName>
        <fullName evidence="11 13">tRNA-i(6)A37 methylthiotransferase</fullName>
    </alternativeName>
</protein>
<feature type="binding site" evidence="13">
    <location>
        <position position="163"/>
    </location>
    <ligand>
        <name>[4Fe-4S] cluster</name>
        <dbReference type="ChEBI" id="CHEBI:49883"/>
        <label>2</label>
        <note>4Fe-4S-S-AdoMet</note>
    </ligand>
</feature>
<gene>
    <name evidence="13 17" type="primary">miaB</name>
    <name evidence="17" type="ORF">IAA73_04805</name>
</gene>
<evidence type="ECO:0000259" key="15">
    <source>
        <dbReference type="PROSITE" id="PS51449"/>
    </source>
</evidence>
<dbReference type="FunFam" id="3.80.30.20:FF:000001">
    <property type="entry name" value="tRNA-2-methylthio-N(6)-dimethylallyladenosine synthase 2"/>
    <property type="match status" value="1"/>
</dbReference>
<comment type="subcellular location">
    <subcellularLocation>
        <location evidence="13">Cytoplasm</location>
    </subcellularLocation>
</comment>
<dbReference type="InterPro" id="IPR058240">
    <property type="entry name" value="rSAM_sf"/>
</dbReference>
<comment type="function">
    <text evidence="1 13">Catalyzes the methylthiolation of N6-(dimethylallyl)adenosine (i(6)A), leading to the formation of 2-methylthio-N6-(dimethylallyl)adenosine (ms(2)i(6)A) at position 37 in tRNAs that read codons beginning with uridine.</text>
</comment>
<dbReference type="PROSITE" id="PS01278">
    <property type="entry name" value="MTTASE_RADICAL"/>
    <property type="match status" value="1"/>
</dbReference>
<evidence type="ECO:0000256" key="11">
    <source>
        <dbReference type="ARBA" id="ARBA00080698"/>
    </source>
</evidence>
<dbReference type="Pfam" id="PF04055">
    <property type="entry name" value="Radical_SAM"/>
    <property type="match status" value="1"/>
</dbReference>
<dbReference type="InterPro" id="IPR006463">
    <property type="entry name" value="MiaB_methiolase"/>
</dbReference>
<feature type="domain" description="TRAM" evidence="14">
    <location>
        <begin position="380"/>
        <end position="443"/>
    </location>
</feature>
<dbReference type="Proteomes" id="UP000823641">
    <property type="component" value="Unassembled WGS sequence"/>
</dbReference>
<evidence type="ECO:0000256" key="3">
    <source>
        <dbReference type="ARBA" id="ARBA00022490"/>
    </source>
</evidence>
<keyword evidence="3 13" id="KW-0963">Cytoplasm</keyword>
<feature type="domain" description="Radical SAM core" evidence="16">
    <location>
        <begin position="145"/>
        <end position="377"/>
    </location>
</feature>
<dbReference type="PROSITE" id="PS51449">
    <property type="entry name" value="MTTASE_N"/>
    <property type="match status" value="1"/>
</dbReference>
<organism evidence="17 18">
    <name type="scientific">Candidatus Gallipaludibacter merdavium</name>
    <dbReference type="NCBI Taxonomy" id="2840839"/>
    <lineage>
        <taxon>Bacteria</taxon>
        <taxon>Pseudomonadati</taxon>
        <taxon>Bacteroidota</taxon>
        <taxon>Bacteroidia</taxon>
        <taxon>Bacteroidales</taxon>
        <taxon>Candidatus Gallipaludibacter</taxon>
    </lineage>
</organism>
<dbReference type="GO" id="GO:0051539">
    <property type="term" value="F:4 iron, 4 sulfur cluster binding"/>
    <property type="evidence" value="ECO:0007669"/>
    <property type="project" value="UniProtKB-UniRule"/>
</dbReference>
<dbReference type="Pfam" id="PF00919">
    <property type="entry name" value="UPF0004"/>
    <property type="match status" value="1"/>
</dbReference>
<reference evidence="17" key="2">
    <citation type="journal article" date="2021" name="PeerJ">
        <title>Extensive microbial diversity within the chicken gut microbiome revealed by metagenomics and culture.</title>
        <authorList>
            <person name="Gilroy R."/>
            <person name="Ravi A."/>
            <person name="Getino M."/>
            <person name="Pursley I."/>
            <person name="Horton D.L."/>
            <person name="Alikhan N.F."/>
            <person name="Baker D."/>
            <person name="Gharbi K."/>
            <person name="Hall N."/>
            <person name="Watson M."/>
            <person name="Adriaenssens E.M."/>
            <person name="Foster-Nyarko E."/>
            <person name="Jarju S."/>
            <person name="Secka A."/>
            <person name="Antonio M."/>
            <person name="Oren A."/>
            <person name="Chaudhuri R.R."/>
            <person name="La Ragione R."/>
            <person name="Hildebrand F."/>
            <person name="Pallen M.J."/>
        </authorList>
    </citation>
    <scope>NUCLEOTIDE SEQUENCE</scope>
    <source>
        <strain evidence="17">G3-3990</strain>
    </source>
</reference>
<dbReference type="PANTHER" id="PTHR43020">
    <property type="entry name" value="CDK5 REGULATORY SUBUNIT-ASSOCIATED PROTEIN 1"/>
    <property type="match status" value="1"/>
</dbReference>